<accession>A0A840BQH7</accession>
<dbReference type="EMBL" id="JACIET010000007">
    <property type="protein sequence ID" value="MBB4014944.1"/>
    <property type="molecule type" value="Genomic_DNA"/>
</dbReference>
<gene>
    <name evidence="1" type="ORF">GGR36_004312</name>
</gene>
<dbReference type="AlphaFoldDB" id="A0A840BQH7"/>
<sequence>MGRQFAYFCLPEDLAEIEEKVFVPAGGTLLVVEKRNERHYIVPIGNFPLARELMGTQSLSLLLAPPEPLRSLVFSGPWLDVANSNVITVDRCYLKDGGIRSGRFWYEPKVFKDGTFHEKPKEFVAWAQAIFNQTKKLLSRQSFSHGNHTLTEWFGRQAWREVKEGRLVVALN</sequence>
<keyword evidence="2" id="KW-1185">Reference proteome</keyword>
<reference evidence="1 2" key="1">
    <citation type="submission" date="2020-08" db="EMBL/GenBank/DDBJ databases">
        <title>Genomic Encyclopedia of Type Strains, Phase IV (KMG-IV): sequencing the most valuable type-strain genomes for metagenomic binning, comparative biology and taxonomic classification.</title>
        <authorList>
            <person name="Goeker M."/>
        </authorList>
    </citation>
    <scope>NUCLEOTIDE SEQUENCE [LARGE SCALE GENOMIC DNA]</scope>
    <source>
        <strain evidence="1 2">DSM 106739</strain>
    </source>
</reference>
<name>A0A840BQH7_9RHOO</name>
<evidence type="ECO:0000313" key="2">
    <source>
        <dbReference type="Proteomes" id="UP000561045"/>
    </source>
</evidence>
<protein>
    <submittedName>
        <fullName evidence="1">Uncharacterized protein</fullName>
    </submittedName>
</protein>
<organism evidence="1 2">
    <name type="scientific">Niveibacterium umoris</name>
    <dbReference type="NCBI Taxonomy" id="1193620"/>
    <lineage>
        <taxon>Bacteria</taxon>
        <taxon>Pseudomonadati</taxon>
        <taxon>Pseudomonadota</taxon>
        <taxon>Betaproteobacteria</taxon>
        <taxon>Rhodocyclales</taxon>
        <taxon>Rhodocyclaceae</taxon>
        <taxon>Niveibacterium</taxon>
    </lineage>
</organism>
<dbReference type="RefSeq" id="WP_183638549.1">
    <property type="nucleotide sequence ID" value="NZ_BAABLE010000005.1"/>
</dbReference>
<dbReference type="Proteomes" id="UP000561045">
    <property type="component" value="Unassembled WGS sequence"/>
</dbReference>
<evidence type="ECO:0000313" key="1">
    <source>
        <dbReference type="EMBL" id="MBB4014944.1"/>
    </source>
</evidence>
<comment type="caution">
    <text evidence="1">The sequence shown here is derived from an EMBL/GenBank/DDBJ whole genome shotgun (WGS) entry which is preliminary data.</text>
</comment>
<proteinExistence type="predicted"/>